<keyword evidence="2" id="KW-1185">Reference proteome</keyword>
<evidence type="ECO:0000313" key="2">
    <source>
        <dbReference type="Proteomes" id="UP000324222"/>
    </source>
</evidence>
<organism evidence="1 2">
    <name type="scientific">Portunus trituberculatus</name>
    <name type="common">Swimming crab</name>
    <name type="synonym">Neptunus trituberculatus</name>
    <dbReference type="NCBI Taxonomy" id="210409"/>
    <lineage>
        <taxon>Eukaryota</taxon>
        <taxon>Metazoa</taxon>
        <taxon>Ecdysozoa</taxon>
        <taxon>Arthropoda</taxon>
        <taxon>Crustacea</taxon>
        <taxon>Multicrustacea</taxon>
        <taxon>Malacostraca</taxon>
        <taxon>Eumalacostraca</taxon>
        <taxon>Eucarida</taxon>
        <taxon>Decapoda</taxon>
        <taxon>Pleocyemata</taxon>
        <taxon>Brachyura</taxon>
        <taxon>Eubrachyura</taxon>
        <taxon>Portunoidea</taxon>
        <taxon>Portunidae</taxon>
        <taxon>Portuninae</taxon>
        <taxon>Portunus</taxon>
    </lineage>
</organism>
<sequence>MLCGKTEVFGDRRGRVVEQDKKWSVRSREWSVVSGMVRCGGVVWLVKRLWCGEVLLVVVGYVAYVAVEWRSVEAAALWRVWLRQVTGCRER</sequence>
<accession>A0A5B7GIA1</accession>
<dbReference type="EMBL" id="VSRR010014225">
    <property type="protein sequence ID" value="MPC56758.1"/>
    <property type="molecule type" value="Genomic_DNA"/>
</dbReference>
<comment type="caution">
    <text evidence="1">The sequence shown here is derived from an EMBL/GenBank/DDBJ whole genome shotgun (WGS) entry which is preliminary data.</text>
</comment>
<dbReference type="AlphaFoldDB" id="A0A5B7GIA1"/>
<reference evidence="1 2" key="1">
    <citation type="submission" date="2019-05" db="EMBL/GenBank/DDBJ databases">
        <title>Another draft genome of Portunus trituberculatus and its Hox gene families provides insights of decapod evolution.</title>
        <authorList>
            <person name="Jeong J.-H."/>
            <person name="Song I."/>
            <person name="Kim S."/>
            <person name="Choi T."/>
            <person name="Kim D."/>
            <person name="Ryu S."/>
            <person name="Kim W."/>
        </authorList>
    </citation>
    <scope>NUCLEOTIDE SEQUENCE [LARGE SCALE GENOMIC DNA]</scope>
    <source>
        <tissue evidence="1">Muscle</tissue>
    </source>
</reference>
<proteinExistence type="predicted"/>
<name>A0A5B7GIA1_PORTR</name>
<gene>
    <name evidence="1" type="ORF">E2C01_050724</name>
</gene>
<protein>
    <submittedName>
        <fullName evidence="1">Uncharacterized protein</fullName>
    </submittedName>
</protein>
<evidence type="ECO:0000313" key="1">
    <source>
        <dbReference type="EMBL" id="MPC56758.1"/>
    </source>
</evidence>
<dbReference type="Proteomes" id="UP000324222">
    <property type="component" value="Unassembled WGS sequence"/>
</dbReference>